<dbReference type="EMBL" id="BMAW01009935">
    <property type="protein sequence ID" value="GFT16427.1"/>
    <property type="molecule type" value="Genomic_DNA"/>
</dbReference>
<feature type="non-terminal residue" evidence="1">
    <location>
        <position position="69"/>
    </location>
</feature>
<evidence type="ECO:0000313" key="1">
    <source>
        <dbReference type="EMBL" id="GFT16427.1"/>
    </source>
</evidence>
<name>A0A8X6NJM2_NEPPI</name>
<reference evidence="1" key="1">
    <citation type="submission" date="2020-08" db="EMBL/GenBank/DDBJ databases">
        <title>Multicomponent nature underlies the extraordinary mechanical properties of spider dragline silk.</title>
        <authorList>
            <person name="Kono N."/>
            <person name="Nakamura H."/>
            <person name="Mori M."/>
            <person name="Yoshida Y."/>
            <person name="Ohtoshi R."/>
            <person name="Malay A.D."/>
            <person name="Moran D.A.P."/>
            <person name="Tomita M."/>
            <person name="Numata K."/>
            <person name="Arakawa K."/>
        </authorList>
    </citation>
    <scope>NUCLEOTIDE SEQUENCE</scope>
</reference>
<gene>
    <name evidence="1" type="ORF">NPIL_354301</name>
</gene>
<protein>
    <submittedName>
        <fullName evidence="1">Uncharacterized protein</fullName>
    </submittedName>
</protein>
<organism evidence="1 2">
    <name type="scientific">Nephila pilipes</name>
    <name type="common">Giant wood spider</name>
    <name type="synonym">Nephila maculata</name>
    <dbReference type="NCBI Taxonomy" id="299642"/>
    <lineage>
        <taxon>Eukaryota</taxon>
        <taxon>Metazoa</taxon>
        <taxon>Ecdysozoa</taxon>
        <taxon>Arthropoda</taxon>
        <taxon>Chelicerata</taxon>
        <taxon>Arachnida</taxon>
        <taxon>Araneae</taxon>
        <taxon>Araneomorphae</taxon>
        <taxon>Entelegynae</taxon>
        <taxon>Araneoidea</taxon>
        <taxon>Nephilidae</taxon>
        <taxon>Nephila</taxon>
    </lineage>
</organism>
<accession>A0A8X6NJM2</accession>
<comment type="caution">
    <text evidence="1">The sequence shown here is derived from an EMBL/GenBank/DDBJ whole genome shotgun (WGS) entry which is preliminary data.</text>
</comment>
<dbReference type="AlphaFoldDB" id="A0A8X6NJM2"/>
<dbReference type="Proteomes" id="UP000887013">
    <property type="component" value="Unassembled WGS sequence"/>
</dbReference>
<keyword evidence="2" id="KW-1185">Reference proteome</keyword>
<sequence>MAGTFLRYLQDPRTSFGFMRRDERGTGFHIIIWIEFGSGESDGYRALRFNISKGYYDQDQRSNALEALR</sequence>
<evidence type="ECO:0000313" key="2">
    <source>
        <dbReference type="Proteomes" id="UP000887013"/>
    </source>
</evidence>
<proteinExistence type="predicted"/>